<dbReference type="InterPro" id="IPR009793">
    <property type="entry name" value="DUF1361"/>
</dbReference>
<proteinExistence type="predicted"/>
<dbReference type="Pfam" id="PF07099">
    <property type="entry name" value="DUF1361"/>
    <property type="match status" value="1"/>
</dbReference>
<reference evidence="2 3" key="1">
    <citation type="submission" date="2020-06" db="EMBL/GenBank/DDBJ databases">
        <title>Limosilactobacillus sp. nov.</title>
        <authorList>
            <person name="Ksiezarek M."/>
            <person name="Goncalves Ribeiro T."/>
            <person name="Rocha J."/>
            <person name="Grosso F."/>
            <person name="Peixe L."/>
        </authorList>
    </citation>
    <scope>NUCLEOTIDE SEQUENCE [LARGE SCALE GENOMIC DNA]</scope>
    <source>
        <strain evidence="3">c9Ua_26_M</strain>
    </source>
</reference>
<keyword evidence="1" id="KW-1133">Transmembrane helix</keyword>
<dbReference type="Proteomes" id="UP000645007">
    <property type="component" value="Unassembled WGS sequence"/>
</dbReference>
<protein>
    <submittedName>
        <fullName evidence="2">DUF1361 domain-containing protein</fullName>
    </submittedName>
</protein>
<feature type="transmembrane region" description="Helical" evidence="1">
    <location>
        <begin position="103"/>
        <end position="125"/>
    </location>
</feature>
<dbReference type="EMBL" id="JABUXR010000005">
    <property type="protein sequence ID" value="MBD8085385.1"/>
    <property type="molecule type" value="Genomic_DNA"/>
</dbReference>
<organism evidence="2 3">
    <name type="scientific">Limosilactobacillus urinaemulieris</name>
    <dbReference type="NCBI Taxonomy" id="2742600"/>
    <lineage>
        <taxon>Bacteria</taxon>
        <taxon>Bacillati</taxon>
        <taxon>Bacillota</taxon>
        <taxon>Bacilli</taxon>
        <taxon>Lactobacillales</taxon>
        <taxon>Lactobacillaceae</taxon>
        <taxon>Limosilactobacillus</taxon>
    </lineage>
</organism>
<keyword evidence="1" id="KW-0472">Membrane</keyword>
<evidence type="ECO:0000313" key="2">
    <source>
        <dbReference type="EMBL" id="MBD8085385.1"/>
    </source>
</evidence>
<feature type="transmembrane region" description="Helical" evidence="1">
    <location>
        <begin position="145"/>
        <end position="165"/>
    </location>
</feature>
<evidence type="ECO:0000256" key="1">
    <source>
        <dbReference type="SAM" id="Phobius"/>
    </source>
</evidence>
<feature type="transmembrane region" description="Helical" evidence="1">
    <location>
        <begin position="57"/>
        <end position="78"/>
    </location>
</feature>
<gene>
    <name evidence="2" type="ORF">HUK45_03810</name>
</gene>
<accession>A0ABR8ZJB3</accession>
<name>A0ABR8ZJB3_9LACO</name>
<evidence type="ECO:0000313" key="3">
    <source>
        <dbReference type="Proteomes" id="UP000645007"/>
    </source>
</evidence>
<keyword evidence="3" id="KW-1185">Reference proteome</keyword>
<comment type="caution">
    <text evidence="2">The sequence shown here is derived from an EMBL/GenBank/DDBJ whole genome shotgun (WGS) entry which is preliminary data.</text>
</comment>
<keyword evidence="1" id="KW-0812">Transmembrane</keyword>
<sequence>MFKLTKQWQIRFFFWIAIALLKIFMPKPFNFMAFNVFLAYIPVEIGFQLPRFNDRRALAFWGCLIIWLLFYPNTPYVMTDLFHLSWLSPHTSINGLLKSDPHIWLIFAIMVLCAISCLFFGLLSLDQVSHQLTELICPHHPKIKFWWIIFFSFISSIGIYIGRFLRLHSIYLFFTPSWFFRQLLSIWSINMLKFTLILTCLQILSYWILKTVQNTKYKGG</sequence>
<feature type="transmembrane region" description="Helical" evidence="1">
    <location>
        <begin position="185"/>
        <end position="209"/>
    </location>
</feature>
<dbReference type="RefSeq" id="WP_191911164.1">
    <property type="nucleotide sequence ID" value="NZ_JABUXR010000005.1"/>
</dbReference>